<name>A0A117E1Y8_ASPNG</name>
<gene>
    <name evidence="1" type="ORF">ABL_07473</name>
</gene>
<dbReference type="VEuPathDB" id="FungiDB:ASPNIDRAFT2_1163415"/>
<evidence type="ECO:0000313" key="2">
    <source>
        <dbReference type="Proteomes" id="UP000068243"/>
    </source>
</evidence>
<sequence>MSKHRQAAAYMQRSHNKNSHANIQSFNYNIKIMASNDVKDTGSDVVTACGSRGFLEYLMDPTCPIPKYAYRGREGFIHDYQHAIDTYQSTSEWMLLTGVTDEAFRNDFLESEDSPFSRVRTYDSEHQILLLIMPESNAHGTASSEFDKLLCMATGRLGLHLKSFEGYHAMERGGKVPDRAWRPLRLPRNRSTEWPSAVLEVSYSETRSKLMADIRRWFHASGGDVKLVFTVDIDRHAPKIVIEQWTHDKDSRKRREQVIGISQSKTGVVVTGAPLEISFERLFLCPTSTPEESNILIHEPALRNYANLIWEEQGYKEISLLNMEKHPETVPESDREEEDVQLGEGVIEIHEPGEHVTEIIFCGYAFHIKHGVPREHGDELWELWATENITYEDIPEHLKVYEFTPEEYDVLEREEKNFKRGGFVAHWQQGRGQG</sequence>
<reference evidence="2" key="1">
    <citation type="journal article" date="2016" name="Genome Announc.">
        <title>Draft genome sequence of Aspergillus niger strain An76.</title>
        <authorList>
            <person name="Gong W."/>
            <person name="Cheng Z."/>
            <person name="Zhang H."/>
            <person name="Liu L."/>
            <person name="Gao P."/>
            <person name="Wang L."/>
        </authorList>
    </citation>
    <scope>NUCLEOTIDE SEQUENCE [LARGE SCALE GENOMIC DNA]</scope>
    <source>
        <strain evidence="2">An76</strain>
    </source>
</reference>
<comment type="caution">
    <text evidence="1">The sequence shown here is derived from an EMBL/GenBank/DDBJ whole genome shotgun (WGS) entry which is preliminary data.</text>
</comment>
<protein>
    <submittedName>
        <fullName evidence="1">Uncharacterized protein</fullName>
    </submittedName>
</protein>
<dbReference type="Proteomes" id="UP000068243">
    <property type="component" value="Unassembled WGS sequence"/>
</dbReference>
<dbReference type="AlphaFoldDB" id="A0A117E1Y8"/>
<proteinExistence type="predicted"/>
<accession>A0A117E1Y8</accession>
<dbReference type="VEuPathDB" id="FungiDB:ATCC64974_35950"/>
<dbReference type="EMBL" id="BCMY01000014">
    <property type="protein sequence ID" value="GAQ44812.1"/>
    <property type="molecule type" value="Genomic_DNA"/>
</dbReference>
<dbReference type="OMA" id="QSTSEWM"/>
<organism evidence="1 2">
    <name type="scientific">Aspergillus niger</name>
    <dbReference type="NCBI Taxonomy" id="5061"/>
    <lineage>
        <taxon>Eukaryota</taxon>
        <taxon>Fungi</taxon>
        <taxon>Dikarya</taxon>
        <taxon>Ascomycota</taxon>
        <taxon>Pezizomycotina</taxon>
        <taxon>Eurotiomycetes</taxon>
        <taxon>Eurotiomycetidae</taxon>
        <taxon>Eurotiales</taxon>
        <taxon>Aspergillaceae</taxon>
        <taxon>Aspergillus</taxon>
        <taxon>Aspergillus subgen. Circumdati</taxon>
    </lineage>
</organism>
<evidence type="ECO:0000313" key="1">
    <source>
        <dbReference type="EMBL" id="GAQ44812.1"/>
    </source>
</evidence>
<dbReference type="OrthoDB" id="76567at2759"/>